<accession>A0A3E4MHW9</accession>
<dbReference type="RefSeq" id="WP_117649404.1">
    <property type="nucleotide sequence ID" value="NZ_QSQQ01000005.1"/>
</dbReference>
<gene>
    <name evidence="2" type="ORF">DXD10_05105</name>
</gene>
<keyword evidence="1" id="KW-0812">Transmembrane</keyword>
<comment type="caution">
    <text evidence="2">The sequence shown here is derived from an EMBL/GenBank/DDBJ whole genome shotgun (WGS) entry which is preliminary data.</text>
</comment>
<evidence type="ECO:0000313" key="2">
    <source>
        <dbReference type="EMBL" id="RGK49086.1"/>
    </source>
</evidence>
<proteinExistence type="predicted"/>
<feature type="transmembrane region" description="Helical" evidence="1">
    <location>
        <begin position="365"/>
        <end position="383"/>
    </location>
</feature>
<organism evidence="2 3">
    <name type="scientific">Dorea formicigenerans</name>
    <dbReference type="NCBI Taxonomy" id="39486"/>
    <lineage>
        <taxon>Bacteria</taxon>
        <taxon>Bacillati</taxon>
        <taxon>Bacillota</taxon>
        <taxon>Clostridia</taxon>
        <taxon>Lachnospirales</taxon>
        <taxon>Lachnospiraceae</taxon>
        <taxon>Dorea</taxon>
    </lineage>
</organism>
<feature type="transmembrane region" description="Helical" evidence="1">
    <location>
        <begin position="257"/>
        <end position="276"/>
    </location>
</feature>
<reference evidence="2 3" key="1">
    <citation type="submission" date="2018-08" db="EMBL/GenBank/DDBJ databases">
        <title>A genome reference for cultivated species of the human gut microbiota.</title>
        <authorList>
            <person name="Zou Y."/>
            <person name="Xue W."/>
            <person name="Luo G."/>
        </authorList>
    </citation>
    <scope>NUCLEOTIDE SEQUENCE [LARGE SCALE GENOMIC DNA]</scope>
    <source>
        <strain evidence="2 3">TF11-11</strain>
    </source>
</reference>
<protein>
    <submittedName>
        <fullName evidence="2">Uncharacterized protein</fullName>
    </submittedName>
</protein>
<feature type="transmembrane region" description="Helical" evidence="1">
    <location>
        <begin position="61"/>
        <end position="80"/>
    </location>
</feature>
<evidence type="ECO:0000256" key="1">
    <source>
        <dbReference type="SAM" id="Phobius"/>
    </source>
</evidence>
<feature type="transmembrane region" description="Helical" evidence="1">
    <location>
        <begin position="283"/>
        <end position="299"/>
    </location>
</feature>
<feature type="transmembrane region" description="Helical" evidence="1">
    <location>
        <begin position="34"/>
        <end position="55"/>
    </location>
</feature>
<feature type="transmembrane region" description="Helical" evidence="1">
    <location>
        <begin position="100"/>
        <end position="122"/>
    </location>
</feature>
<feature type="transmembrane region" description="Helical" evidence="1">
    <location>
        <begin position="220"/>
        <end position="237"/>
    </location>
</feature>
<keyword evidence="1" id="KW-1133">Transmembrane helix</keyword>
<dbReference type="EMBL" id="QSQQ01000005">
    <property type="protein sequence ID" value="RGK49086.1"/>
    <property type="molecule type" value="Genomic_DNA"/>
</dbReference>
<feature type="transmembrane region" description="Helical" evidence="1">
    <location>
        <begin position="6"/>
        <end position="22"/>
    </location>
</feature>
<feature type="transmembrane region" description="Helical" evidence="1">
    <location>
        <begin position="423"/>
        <end position="442"/>
    </location>
</feature>
<sequence length="639" mass="74161">MIDYLVCSVFFLCLTMLLYMLGRAVEKEENISENLICGYVLYSFGVAVGGIILQLLNAPWILFEIYMGIIWLSIIFYIIYNRKKVKYFDIDLKKYISENWVIYGVCIILVFMMCFYYAGFWLGNHQDDGYYITKVATLPYSQIGGNYNYTVGINGKGFNAYIVNTWELEASVYVKILGVVPTLFLRLFQSVFYYFLYLNLIKLLAEKITQKLHWKVNAKYLQYPTVITVLISAYYIALSDYKILNLRDMFQLNTGMFLGATMVKLFGVAGFVILYLKFQEEKDYLRLFGSWIVYSVVLMSKSTIALPIILIVMMACTILYFWDKWENRGRRLSYCLLIIYIAIGILLPNKSGIATATQGEFLRTADSIVIWPCIVIFICSFLLKEKIIYKINTQIFLMTMLVLIPQVNDWFENFSVYEFVAGRAWTAVAYYFLILNMIYLFVLLDRIKIKKTIVYEMGILIGIACFMISTVGFKLCGGEILPQNEHREAGVRKCLSVMRHNIYFVPDSTINLGSKLEELARKEDKKMYVIMPKAIYDNDALHFPAVTIRTFAPDIVSLSALERFGSSDNEKFSTYTQQKYDGFVSAPGKETYNDFKEEIKDLPVNCIVVQNYACKDILEEDGYIYYTSINDYHIWYKNK</sequence>
<name>A0A3E4MHW9_9FIRM</name>
<feature type="transmembrane region" description="Helical" evidence="1">
    <location>
        <begin position="334"/>
        <end position="353"/>
    </location>
</feature>
<feature type="transmembrane region" description="Helical" evidence="1">
    <location>
        <begin position="305"/>
        <end position="322"/>
    </location>
</feature>
<dbReference type="Proteomes" id="UP000261208">
    <property type="component" value="Unassembled WGS sequence"/>
</dbReference>
<dbReference type="AlphaFoldDB" id="A0A3E4MHW9"/>
<keyword evidence="1" id="KW-0472">Membrane</keyword>
<feature type="transmembrane region" description="Helical" evidence="1">
    <location>
        <begin position="395"/>
        <end position="411"/>
    </location>
</feature>
<feature type="transmembrane region" description="Helical" evidence="1">
    <location>
        <begin position="454"/>
        <end position="473"/>
    </location>
</feature>
<feature type="transmembrane region" description="Helical" evidence="1">
    <location>
        <begin position="176"/>
        <end position="200"/>
    </location>
</feature>
<evidence type="ECO:0000313" key="3">
    <source>
        <dbReference type="Proteomes" id="UP000261208"/>
    </source>
</evidence>